<reference evidence="3" key="1">
    <citation type="submission" date="2017-07" db="EMBL/GenBank/DDBJ databases">
        <authorList>
            <person name="Varghese N."/>
            <person name="Submissions S."/>
        </authorList>
    </citation>
    <scope>NUCLEOTIDE SEQUENCE [LARGE SCALE GENOMIC DNA]</scope>
    <source>
        <strain evidence="3">NLAE-zl-C134</strain>
    </source>
</reference>
<keyword evidence="3" id="KW-1185">Reference proteome</keyword>
<evidence type="ECO:0000313" key="2">
    <source>
        <dbReference type="EMBL" id="SUQ13103.1"/>
    </source>
</evidence>
<organism evidence="2 3">
    <name type="scientific">Faecalicatena contorta</name>
    <dbReference type="NCBI Taxonomy" id="39482"/>
    <lineage>
        <taxon>Bacteria</taxon>
        <taxon>Bacillati</taxon>
        <taxon>Bacillota</taxon>
        <taxon>Clostridia</taxon>
        <taxon>Lachnospirales</taxon>
        <taxon>Lachnospiraceae</taxon>
        <taxon>Faecalicatena</taxon>
    </lineage>
</organism>
<protein>
    <submittedName>
        <fullName evidence="2">Uncharacterized conserved protein YdhG, YjbR/CyaY-like superfamily, DUF1801 family</fullName>
    </submittedName>
</protein>
<accession>A0A316ANB6</accession>
<dbReference type="SUPFAM" id="SSF159888">
    <property type="entry name" value="YdhG-like"/>
    <property type="match status" value="1"/>
</dbReference>
<dbReference type="InterPro" id="IPR014922">
    <property type="entry name" value="YdhG-like"/>
</dbReference>
<dbReference type="Pfam" id="PF08818">
    <property type="entry name" value="DUF1801"/>
    <property type="match status" value="1"/>
</dbReference>
<dbReference type="Pfam" id="PF13376">
    <property type="entry name" value="OmdA"/>
    <property type="match status" value="1"/>
</dbReference>
<dbReference type="EMBL" id="UHJJ01000002">
    <property type="protein sequence ID" value="SUQ13103.1"/>
    <property type="molecule type" value="Genomic_DNA"/>
</dbReference>
<evidence type="ECO:0000259" key="1">
    <source>
        <dbReference type="Pfam" id="PF08818"/>
    </source>
</evidence>
<dbReference type="Gene3D" id="3.90.1150.200">
    <property type="match status" value="1"/>
</dbReference>
<dbReference type="Proteomes" id="UP000254051">
    <property type="component" value="Unassembled WGS sequence"/>
</dbReference>
<feature type="domain" description="YdhG-like" evidence="1">
    <location>
        <begin position="39"/>
        <end position="129"/>
    </location>
</feature>
<gene>
    <name evidence="2" type="ORF">SAMN05216529_102321</name>
</gene>
<name>A0A316ANB6_9FIRM</name>
<evidence type="ECO:0000313" key="3">
    <source>
        <dbReference type="Proteomes" id="UP000254051"/>
    </source>
</evidence>
<proteinExistence type="predicted"/>
<dbReference type="AlphaFoldDB" id="A0A316ANB6"/>
<sequence length="231" mass="27070">MWQCPKCKREFKNMNQDHFCGEAPKTIDEYIKAHPEQVRPILAKVRETIRTAAPDAVEKISWSMPTFWQEENLIHFAAFKKHLGIYPGDLSLNPFEERLAGYHRTKGAIHFPYDKPVDYELIADITRWRVSHVKGSGKQIDSKKKSNADINTEKMTRQIYDIPNFVITALDANGLWERYRLRPSYQRNDYIGWIIHAKREETRQRRLAQMLEELQSGDTYMGTPYNAKLPG</sequence>